<dbReference type="AlphaFoldDB" id="A0A6A4EY42"/>
<reference evidence="4 5" key="1">
    <citation type="submission" date="2018-08" db="EMBL/GenBank/DDBJ databases">
        <title>Genomic investigation of the strawberry pathogen Phytophthora fragariae indicates pathogenicity is determined by transcriptional variation in three key races.</title>
        <authorList>
            <person name="Adams T.M."/>
            <person name="Armitage A.D."/>
            <person name="Sobczyk M.K."/>
            <person name="Bates H.J."/>
            <person name="Dunwell J.M."/>
            <person name="Nellist C.F."/>
            <person name="Harrison R.J."/>
        </authorList>
    </citation>
    <scope>NUCLEOTIDE SEQUENCE [LARGE SCALE GENOMIC DNA]</scope>
    <source>
        <strain evidence="4 5">SCRP333</strain>
    </source>
</reference>
<dbReference type="Gene3D" id="3.20.20.70">
    <property type="entry name" value="Aldolase class I"/>
    <property type="match status" value="1"/>
</dbReference>
<dbReference type="GO" id="GO:0005737">
    <property type="term" value="C:cytoplasm"/>
    <property type="evidence" value="ECO:0007669"/>
    <property type="project" value="TreeGrafter"/>
</dbReference>
<dbReference type="InterPro" id="IPR039034">
    <property type="entry name" value="INPP4"/>
</dbReference>
<evidence type="ECO:0000256" key="1">
    <source>
        <dbReference type="ARBA" id="ARBA00022801"/>
    </source>
</evidence>
<evidence type="ECO:0000256" key="3">
    <source>
        <dbReference type="SAM" id="MobiDB-lite"/>
    </source>
</evidence>
<keyword evidence="5" id="KW-1185">Reference proteome</keyword>
<name>A0A6A4EY42_9STRA</name>
<dbReference type="GO" id="GO:0016316">
    <property type="term" value="F:phosphatidylinositol-3,4-bisphosphate 4-phosphatase activity"/>
    <property type="evidence" value="ECO:0007669"/>
    <property type="project" value="InterPro"/>
</dbReference>
<feature type="region of interest" description="Disordered" evidence="3">
    <location>
        <begin position="160"/>
        <end position="188"/>
    </location>
</feature>
<feature type="compositionally biased region" description="Basic and acidic residues" evidence="3">
    <location>
        <begin position="100"/>
        <end position="109"/>
    </location>
</feature>
<dbReference type="InterPro" id="IPR013785">
    <property type="entry name" value="Aldolase_TIM"/>
</dbReference>
<organism evidence="4 5">
    <name type="scientific">Phytophthora rubi</name>
    <dbReference type="NCBI Taxonomy" id="129364"/>
    <lineage>
        <taxon>Eukaryota</taxon>
        <taxon>Sar</taxon>
        <taxon>Stramenopiles</taxon>
        <taxon>Oomycota</taxon>
        <taxon>Peronosporomycetes</taxon>
        <taxon>Peronosporales</taxon>
        <taxon>Peronosporaceae</taxon>
        <taxon>Phytophthora</taxon>
    </lineage>
</organism>
<evidence type="ECO:0000313" key="4">
    <source>
        <dbReference type="EMBL" id="KAE9330034.1"/>
    </source>
</evidence>
<feature type="compositionally biased region" description="Low complexity" evidence="3">
    <location>
        <begin position="80"/>
        <end position="92"/>
    </location>
</feature>
<gene>
    <name evidence="4" type="ORF">PR003_g15415</name>
</gene>
<protein>
    <submittedName>
        <fullName evidence="4">Uncharacterized protein</fullName>
    </submittedName>
</protein>
<dbReference type="EMBL" id="QXFT01001067">
    <property type="protein sequence ID" value="KAE9330034.1"/>
    <property type="molecule type" value="Genomic_DNA"/>
</dbReference>
<comment type="caution">
    <text evidence="4">The sequence shown here is derived from an EMBL/GenBank/DDBJ whole genome shotgun (WGS) entry which is preliminary data.</text>
</comment>
<evidence type="ECO:0000256" key="2">
    <source>
        <dbReference type="ARBA" id="ARBA00023098"/>
    </source>
</evidence>
<sequence length="381" mass="41680">MLEQLSKLGFLFDVESLVSRHGNEAVMLEDMAGAVNDLRNVRFVLVDEQEEIGETDEEGFGGKSPRSVSYRLNEEAKHCPSSSDPSEESVSSLGAASSDGDEKGMELKVKQRQSMHLESLESAASSNSTNSTNSINSTGIGGVIDVDVFTSIGDALSETSSANAGDLESPDGPSSSRGDPNASQSSNWDNVQSLVPASLDKLFSYTNLVIRVKVRSGKVKLTRALRHGGPIKVCPVLFTQGINEKQTLANNTGSSVTRLQDVTNANSLKTLRNYCDRYCNFTSMRQMQAPQKQERRRDVQVLTVFDAKNVFTDTAMAKNSYTRDAAERVIRNDTVDLLGFVRLFISSLELPGCFPNDTPMNMALGYNYYWDVVIEANVPLE</sequence>
<keyword evidence="1" id="KW-0378">Hydrolase</keyword>
<feature type="compositionally biased region" description="Low complexity" evidence="3">
    <location>
        <begin position="122"/>
        <end position="137"/>
    </location>
</feature>
<feature type="region of interest" description="Disordered" evidence="3">
    <location>
        <begin position="73"/>
        <end position="137"/>
    </location>
</feature>
<proteinExistence type="predicted"/>
<dbReference type="PANTHER" id="PTHR12187">
    <property type="entry name" value="AGAP000124-PA"/>
    <property type="match status" value="1"/>
</dbReference>
<keyword evidence="2" id="KW-0443">Lipid metabolism</keyword>
<feature type="compositionally biased region" description="Low complexity" evidence="3">
    <location>
        <begin position="170"/>
        <end position="180"/>
    </location>
</feature>
<accession>A0A6A4EY42</accession>
<dbReference type="SUPFAM" id="SSF51395">
    <property type="entry name" value="FMN-linked oxidoreductases"/>
    <property type="match status" value="1"/>
</dbReference>
<dbReference type="PANTHER" id="PTHR12187:SF11">
    <property type="entry name" value="PHOSPHATIDYLINOSITOL-3,4-BISPHOSPHATE 4-PHOSPHATASE"/>
    <property type="match status" value="1"/>
</dbReference>
<dbReference type="Proteomes" id="UP000434957">
    <property type="component" value="Unassembled WGS sequence"/>
</dbReference>
<evidence type="ECO:0000313" key="5">
    <source>
        <dbReference type="Proteomes" id="UP000434957"/>
    </source>
</evidence>